<dbReference type="PANTHER" id="PTHR43205">
    <property type="entry name" value="PROSTAGLANDIN REDUCTASE"/>
    <property type="match status" value="1"/>
</dbReference>
<keyword evidence="2" id="KW-1185">Reference proteome</keyword>
<sequence length="155" mass="17083">MHGIKAVGSTGSPEKAVFVVKELGFDGAWNYRAEPIADALTRLAPPLQREPVTSSPEELTGHISTVASGIASQMNFPNEQKYRVKTLVNIIHKRFAMHGFVCSDKHLLDKYPPSFATDTLTWIAEGKIKAREEVVSGMDNTPASCTRQDTQGRWV</sequence>
<comment type="caution">
    <text evidence="1">The sequence shown here is derived from an EMBL/GenBank/DDBJ whole genome shotgun (WGS) entry which is preliminary data.</text>
</comment>
<gene>
    <name evidence="1" type="ORF">SCAR479_10149</name>
</gene>
<name>A0ABR2XHJ6_9PEZI</name>
<dbReference type="Gene3D" id="3.40.50.720">
    <property type="entry name" value="NAD(P)-binding Rossmann-like Domain"/>
    <property type="match status" value="1"/>
</dbReference>
<organism evidence="1 2">
    <name type="scientific">Seiridium cardinale</name>
    <dbReference type="NCBI Taxonomy" id="138064"/>
    <lineage>
        <taxon>Eukaryota</taxon>
        <taxon>Fungi</taxon>
        <taxon>Dikarya</taxon>
        <taxon>Ascomycota</taxon>
        <taxon>Pezizomycotina</taxon>
        <taxon>Sordariomycetes</taxon>
        <taxon>Xylariomycetidae</taxon>
        <taxon>Amphisphaeriales</taxon>
        <taxon>Sporocadaceae</taxon>
        <taxon>Seiridium</taxon>
    </lineage>
</organism>
<dbReference type="Proteomes" id="UP001465668">
    <property type="component" value="Unassembled WGS sequence"/>
</dbReference>
<accession>A0ABR2XHJ6</accession>
<evidence type="ECO:0000313" key="1">
    <source>
        <dbReference type="EMBL" id="KAK9773232.1"/>
    </source>
</evidence>
<evidence type="ECO:0000313" key="2">
    <source>
        <dbReference type="Proteomes" id="UP001465668"/>
    </source>
</evidence>
<dbReference type="EMBL" id="JARVKM010000053">
    <property type="protein sequence ID" value="KAK9773232.1"/>
    <property type="molecule type" value="Genomic_DNA"/>
</dbReference>
<proteinExistence type="predicted"/>
<dbReference type="PANTHER" id="PTHR43205:SF7">
    <property type="entry name" value="PROSTAGLANDIN REDUCTASE 1"/>
    <property type="match status" value="1"/>
</dbReference>
<dbReference type="Gene3D" id="3.90.180.10">
    <property type="entry name" value="Medium-chain alcohol dehydrogenases, catalytic domain"/>
    <property type="match status" value="1"/>
</dbReference>
<dbReference type="SUPFAM" id="SSF51735">
    <property type="entry name" value="NAD(P)-binding Rossmann-fold domains"/>
    <property type="match status" value="1"/>
</dbReference>
<reference evidence="1 2" key="1">
    <citation type="submission" date="2024-02" db="EMBL/GenBank/DDBJ databases">
        <title>First draft genome assembly of two strains of Seiridium cardinale.</title>
        <authorList>
            <person name="Emiliani G."/>
            <person name="Scali E."/>
        </authorList>
    </citation>
    <scope>NUCLEOTIDE SEQUENCE [LARGE SCALE GENOMIC DNA]</scope>
    <source>
        <strain evidence="1 2">BM-138-000479</strain>
    </source>
</reference>
<dbReference type="InterPro" id="IPR036291">
    <property type="entry name" value="NAD(P)-bd_dom_sf"/>
</dbReference>
<protein>
    <submittedName>
        <fullName evidence="1">Enoyl reductase (ER) domain-containing protein</fullName>
    </submittedName>
</protein>
<dbReference type="InterPro" id="IPR045010">
    <property type="entry name" value="MDR_fam"/>
</dbReference>